<proteinExistence type="predicted"/>
<reference evidence="1 2" key="1">
    <citation type="journal article" date="2014" name="BMC Genomics">
        <title>Adaptive genomic structural variation in the grape powdery mildew pathogen, Erysiphe necator.</title>
        <authorList>
            <person name="Jones L."/>
            <person name="Riaz S."/>
            <person name="Morales-Cruz A."/>
            <person name="Amrine K.C."/>
            <person name="McGuire B."/>
            <person name="Gubler W.D."/>
            <person name="Walker M.A."/>
            <person name="Cantu D."/>
        </authorList>
    </citation>
    <scope>NUCLEOTIDE SEQUENCE [LARGE SCALE GENOMIC DNA]</scope>
    <source>
        <strain evidence="2">c</strain>
    </source>
</reference>
<protein>
    <submittedName>
        <fullName evidence="1">Uncharacterized protein</fullName>
    </submittedName>
</protein>
<accession>A0A0B1P6T1</accession>
<evidence type="ECO:0000313" key="2">
    <source>
        <dbReference type="Proteomes" id="UP000030854"/>
    </source>
</evidence>
<dbReference type="STRING" id="52586.A0A0B1P6T1"/>
<comment type="caution">
    <text evidence="1">The sequence shown here is derived from an EMBL/GenBank/DDBJ whole genome shotgun (WGS) entry which is preliminary data.</text>
</comment>
<name>A0A0B1P6T1_UNCNE</name>
<evidence type="ECO:0000313" key="1">
    <source>
        <dbReference type="EMBL" id="KHJ34392.1"/>
    </source>
</evidence>
<gene>
    <name evidence="1" type="ORF">EV44_g3601</name>
</gene>
<organism evidence="1 2">
    <name type="scientific">Uncinula necator</name>
    <name type="common">Grape powdery mildew</name>
    <dbReference type="NCBI Taxonomy" id="52586"/>
    <lineage>
        <taxon>Eukaryota</taxon>
        <taxon>Fungi</taxon>
        <taxon>Dikarya</taxon>
        <taxon>Ascomycota</taxon>
        <taxon>Pezizomycotina</taxon>
        <taxon>Leotiomycetes</taxon>
        <taxon>Erysiphales</taxon>
        <taxon>Erysiphaceae</taxon>
        <taxon>Erysiphe</taxon>
    </lineage>
</organism>
<keyword evidence="2" id="KW-1185">Reference proteome</keyword>
<dbReference type="AlphaFoldDB" id="A0A0B1P6T1"/>
<sequence length="242" mass="27799">MNGSPEGKEGLCESSWLSQTCRAYWAFTPAPREGEGESEDFDFTGRMLQRKNDNSYRGLKFVQLDKTSLELFIVTHSSFANNTDHSYQIDFVIVLADCNKRANILHWSSIKCRRVKRSVLAAELYGVVYGFDVGSVIKASLKKMLEQHIPLTLCTDSKPLFEFLVKLGSTQEKRLMVDLMSLRQSYERRELTHIRWIRGDSNPADAMTKSKCSNALKRMIDKNNITVDSYEWVERNLDNSFS</sequence>
<dbReference type="Proteomes" id="UP000030854">
    <property type="component" value="Unassembled WGS sequence"/>
</dbReference>
<dbReference type="HOGENOM" id="CLU_002055_1_2_1"/>
<dbReference type="EMBL" id="JNVN01000895">
    <property type="protein sequence ID" value="KHJ34392.1"/>
    <property type="molecule type" value="Genomic_DNA"/>
</dbReference>